<dbReference type="PRINTS" id="PR01590">
    <property type="entry name" value="HTHFIS"/>
</dbReference>
<evidence type="ECO:0000256" key="6">
    <source>
        <dbReference type="ARBA" id="ARBA00022741"/>
    </source>
</evidence>
<keyword evidence="4" id="KW-0678">Repressor</keyword>
<comment type="function">
    <text evidence="16">Member of the two-component regulatory system NtrB/NtrC, which controls expression of the nitrogen-regulated (ntr) genes in response to nitrogen limitation. Phosphorylated NtrC binds directly to DNA and stimulates the formation of open promoter-sigma54-RNA polymerase complexes.</text>
</comment>
<dbReference type="InterPro" id="IPR009057">
    <property type="entry name" value="Homeodomain-like_sf"/>
</dbReference>
<dbReference type="OrthoDB" id="9154941at2"/>
<keyword evidence="13" id="KW-0535">Nitrogen fixation</keyword>
<dbReference type="PANTHER" id="PTHR32071">
    <property type="entry name" value="TRANSCRIPTIONAL REGULATORY PROTEIN"/>
    <property type="match status" value="1"/>
</dbReference>
<dbReference type="RefSeq" id="WP_109270208.1">
    <property type="nucleotide sequence ID" value="NZ_QFFF01000001.1"/>
</dbReference>
<evidence type="ECO:0000256" key="5">
    <source>
        <dbReference type="ARBA" id="ARBA00022553"/>
    </source>
</evidence>
<proteinExistence type="predicted"/>
<dbReference type="InterPro" id="IPR058031">
    <property type="entry name" value="AAA_lid_NorR"/>
</dbReference>
<keyword evidence="3" id="KW-0963">Cytoplasm</keyword>
<organism evidence="20 21">
    <name type="scientific">Allosphingosinicella humi</name>
    <dbReference type="NCBI Taxonomy" id="2068657"/>
    <lineage>
        <taxon>Bacteria</taxon>
        <taxon>Pseudomonadati</taxon>
        <taxon>Pseudomonadota</taxon>
        <taxon>Alphaproteobacteria</taxon>
        <taxon>Sphingomonadales</taxon>
        <taxon>Sphingomonadaceae</taxon>
        <taxon>Allosphingosinicella</taxon>
    </lineage>
</organism>
<dbReference type="InterPro" id="IPR003593">
    <property type="entry name" value="AAA+_ATPase"/>
</dbReference>
<evidence type="ECO:0000313" key="20">
    <source>
        <dbReference type="EMBL" id="PWG02068.1"/>
    </source>
</evidence>
<evidence type="ECO:0000259" key="18">
    <source>
        <dbReference type="PROSITE" id="PS50045"/>
    </source>
</evidence>
<dbReference type="FunFam" id="3.40.50.300:FF:000006">
    <property type="entry name" value="DNA-binding transcriptional regulator NtrC"/>
    <property type="match status" value="1"/>
</dbReference>
<keyword evidence="8" id="KW-0902">Two-component regulatory system</keyword>
<dbReference type="SUPFAM" id="SSF52172">
    <property type="entry name" value="CheY-like"/>
    <property type="match status" value="1"/>
</dbReference>
<dbReference type="PROSITE" id="PS00688">
    <property type="entry name" value="SIGMA54_INTERACT_3"/>
    <property type="match status" value="1"/>
</dbReference>
<dbReference type="InterPro" id="IPR002197">
    <property type="entry name" value="HTH_Fis"/>
</dbReference>
<dbReference type="CDD" id="cd00009">
    <property type="entry name" value="AAA"/>
    <property type="match status" value="1"/>
</dbReference>
<keyword evidence="6" id="KW-0547">Nucleotide-binding</keyword>
<keyword evidence="9" id="KW-0805">Transcription regulation</keyword>
<dbReference type="GO" id="GO:0006355">
    <property type="term" value="P:regulation of DNA-templated transcription"/>
    <property type="evidence" value="ECO:0007669"/>
    <property type="project" value="InterPro"/>
</dbReference>
<dbReference type="Gene3D" id="3.40.50.300">
    <property type="entry name" value="P-loop containing nucleotide triphosphate hydrolases"/>
    <property type="match status" value="1"/>
</dbReference>
<dbReference type="Proteomes" id="UP000245916">
    <property type="component" value="Unassembled WGS sequence"/>
</dbReference>
<evidence type="ECO:0000256" key="8">
    <source>
        <dbReference type="ARBA" id="ARBA00023012"/>
    </source>
</evidence>
<feature type="modified residue" description="4-aspartylphosphate" evidence="17">
    <location>
        <position position="66"/>
    </location>
</feature>
<feature type="domain" description="Sigma-54 factor interaction" evidence="18">
    <location>
        <begin position="156"/>
        <end position="385"/>
    </location>
</feature>
<dbReference type="AlphaFoldDB" id="A0A2U2J161"/>
<dbReference type="InterPro" id="IPR001789">
    <property type="entry name" value="Sig_transdc_resp-reg_receiver"/>
</dbReference>
<dbReference type="SMART" id="SM00448">
    <property type="entry name" value="REC"/>
    <property type="match status" value="1"/>
</dbReference>
<dbReference type="InterPro" id="IPR025944">
    <property type="entry name" value="Sigma_54_int_dom_CS"/>
</dbReference>
<keyword evidence="11" id="KW-0010">Activator</keyword>
<feature type="domain" description="Response regulatory" evidence="19">
    <location>
        <begin position="14"/>
        <end position="131"/>
    </location>
</feature>
<dbReference type="Gene3D" id="1.10.10.60">
    <property type="entry name" value="Homeodomain-like"/>
    <property type="match status" value="1"/>
</dbReference>
<evidence type="ECO:0000259" key="19">
    <source>
        <dbReference type="PROSITE" id="PS50110"/>
    </source>
</evidence>
<gene>
    <name evidence="20" type="ORF">DF286_03685</name>
</gene>
<dbReference type="GO" id="GO:0005524">
    <property type="term" value="F:ATP binding"/>
    <property type="evidence" value="ECO:0007669"/>
    <property type="project" value="UniProtKB-KW"/>
</dbReference>
<evidence type="ECO:0000256" key="3">
    <source>
        <dbReference type="ARBA" id="ARBA00022490"/>
    </source>
</evidence>
<dbReference type="PANTHER" id="PTHR32071:SF95">
    <property type="entry name" value="DNA-BINDING TRANSCRIPTIONAL REGULATOR NTRC"/>
    <property type="match status" value="1"/>
</dbReference>
<keyword evidence="12" id="KW-0804">Transcription</keyword>
<accession>A0A2U2J161</accession>
<dbReference type="InterPro" id="IPR011006">
    <property type="entry name" value="CheY-like_superfamily"/>
</dbReference>
<dbReference type="GO" id="GO:0005737">
    <property type="term" value="C:cytoplasm"/>
    <property type="evidence" value="ECO:0007669"/>
    <property type="project" value="UniProtKB-SubCell"/>
</dbReference>
<evidence type="ECO:0000256" key="11">
    <source>
        <dbReference type="ARBA" id="ARBA00023159"/>
    </source>
</evidence>
<evidence type="ECO:0000256" key="16">
    <source>
        <dbReference type="ARBA" id="ARBA00043886"/>
    </source>
</evidence>
<keyword evidence="7" id="KW-0067">ATP-binding</keyword>
<dbReference type="PROSITE" id="PS50045">
    <property type="entry name" value="SIGMA54_INTERACT_4"/>
    <property type="match status" value="1"/>
</dbReference>
<dbReference type="InterPro" id="IPR027417">
    <property type="entry name" value="P-loop_NTPase"/>
</dbReference>
<evidence type="ECO:0000256" key="7">
    <source>
        <dbReference type="ARBA" id="ARBA00022840"/>
    </source>
</evidence>
<dbReference type="Pfam" id="PF02954">
    <property type="entry name" value="HTH_8"/>
    <property type="match status" value="1"/>
</dbReference>
<dbReference type="GO" id="GO:0043565">
    <property type="term" value="F:sequence-specific DNA binding"/>
    <property type="evidence" value="ECO:0007669"/>
    <property type="project" value="InterPro"/>
</dbReference>
<comment type="subcellular location">
    <subcellularLocation>
        <location evidence="1">Cytoplasm</location>
    </subcellularLocation>
</comment>
<dbReference type="PROSITE" id="PS00675">
    <property type="entry name" value="SIGMA54_INTERACT_1"/>
    <property type="match status" value="1"/>
</dbReference>
<dbReference type="SMART" id="SM00382">
    <property type="entry name" value="AAA"/>
    <property type="match status" value="1"/>
</dbReference>
<protein>
    <recommendedName>
        <fullName evidence="2">DNA-binding transcriptional regulator NtrC</fullName>
    </recommendedName>
    <alternativeName>
        <fullName evidence="14">Nitrogen regulation protein NR(I)</fullName>
    </alternativeName>
    <alternativeName>
        <fullName evidence="15">Nitrogen regulator I</fullName>
    </alternativeName>
</protein>
<evidence type="ECO:0000256" key="10">
    <source>
        <dbReference type="ARBA" id="ARBA00023125"/>
    </source>
</evidence>
<keyword evidence="5 17" id="KW-0597">Phosphoprotein</keyword>
<evidence type="ECO:0000256" key="9">
    <source>
        <dbReference type="ARBA" id="ARBA00023015"/>
    </source>
</evidence>
<sequence>MTASPSLRPDSTRCLLLIDDEPAQRRLVTAIGARAGWWVMGAPDVEAAQKLLRSEEGQDVNAILLDHWMAGEAGSEIIQQIRGVRPDLPLLVLTAQTSVALAVEAMRAGAHDFLVKPITPDRLLAALNAATDRRKSRSELRPLSEKIAQPLNFDEIVGSAPEFRAALAIAAKAARARVSVLIEGESGSGKEVLAQAIHTASPRGKKPMVTVNCGAIPANLVESVLFGHEKGAFTGAFDRHIGRFEDADGTTLFLDEVGELPLDTQVKLLRALETGEIQRVGGRAIQTVDVRIIAATNRRLAEEVAKGSFREDLYYRLNVVHCAVPPLRQRASDIPALARHLLARIAEQPGMRYLSITDDALAVLMAYGWPGNVRQLQNALFRAAVLCDGNALTAADFPHIAQESTFSKRADDYHAPRLSGASNSAALSNGPGITLYESDGNLRSLEAIEADVIRLAIGHYRGRMTEVARRLGIGRSTLYRKLGELGIGDAA</sequence>
<evidence type="ECO:0000256" key="17">
    <source>
        <dbReference type="PROSITE-ProRule" id="PRU00169"/>
    </source>
</evidence>
<evidence type="ECO:0000256" key="13">
    <source>
        <dbReference type="ARBA" id="ARBA00023231"/>
    </source>
</evidence>
<dbReference type="Pfam" id="PF00072">
    <property type="entry name" value="Response_reg"/>
    <property type="match status" value="1"/>
</dbReference>
<dbReference type="SUPFAM" id="SSF52540">
    <property type="entry name" value="P-loop containing nucleoside triphosphate hydrolases"/>
    <property type="match status" value="1"/>
</dbReference>
<evidence type="ECO:0000313" key="21">
    <source>
        <dbReference type="Proteomes" id="UP000245916"/>
    </source>
</evidence>
<reference evidence="20 21" key="1">
    <citation type="submission" date="2018-05" db="EMBL/GenBank/DDBJ databases">
        <title>Genome of Sphingosinicella humi QZX222.</title>
        <authorList>
            <person name="Qiao Z."/>
            <person name="Wang G."/>
        </authorList>
    </citation>
    <scope>NUCLEOTIDE SEQUENCE [LARGE SCALE GENOMIC DNA]</scope>
    <source>
        <strain evidence="20 21">QZX222</strain>
    </source>
</reference>
<dbReference type="SUPFAM" id="SSF46689">
    <property type="entry name" value="Homeodomain-like"/>
    <property type="match status" value="1"/>
</dbReference>
<dbReference type="Gene3D" id="3.40.50.2300">
    <property type="match status" value="1"/>
</dbReference>
<dbReference type="GO" id="GO:0000160">
    <property type="term" value="P:phosphorelay signal transduction system"/>
    <property type="evidence" value="ECO:0007669"/>
    <property type="project" value="UniProtKB-KW"/>
</dbReference>
<dbReference type="InterPro" id="IPR002078">
    <property type="entry name" value="Sigma_54_int"/>
</dbReference>
<dbReference type="PROSITE" id="PS50110">
    <property type="entry name" value="RESPONSE_REGULATORY"/>
    <property type="match status" value="1"/>
</dbReference>
<keyword evidence="10" id="KW-0238">DNA-binding</keyword>
<evidence type="ECO:0000256" key="2">
    <source>
        <dbReference type="ARBA" id="ARBA00019059"/>
    </source>
</evidence>
<evidence type="ECO:0000256" key="15">
    <source>
        <dbReference type="ARBA" id="ARBA00031910"/>
    </source>
</evidence>
<evidence type="ECO:0000256" key="4">
    <source>
        <dbReference type="ARBA" id="ARBA00022491"/>
    </source>
</evidence>
<evidence type="ECO:0000256" key="14">
    <source>
        <dbReference type="ARBA" id="ARBA00029881"/>
    </source>
</evidence>
<name>A0A2U2J161_9SPHN</name>
<dbReference type="InterPro" id="IPR025662">
    <property type="entry name" value="Sigma_54_int_dom_ATP-bd_1"/>
</dbReference>
<evidence type="ECO:0000256" key="1">
    <source>
        <dbReference type="ARBA" id="ARBA00004496"/>
    </source>
</evidence>
<dbReference type="EMBL" id="QFFF01000001">
    <property type="protein sequence ID" value="PWG02068.1"/>
    <property type="molecule type" value="Genomic_DNA"/>
</dbReference>
<dbReference type="Gene3D" id="1.10.8.60">
    <property type="match status" value="1"/>
</dbReference>
<evidence type="ECO:0000256" key="12">
    <source>
        <dbReference type="ARBA" id="ARBA00023163"/>
    </source>
</evidence>
<keyword evidence="21" id="KW-1185">Reference proteome</keyword>
<dbReference type="Pfam" id="PF00158">
    <property type="entry name" value="Sigma54_activat"/>
    <property type="match status" value="1"/>
</dbReference>
<comment type="caution">
    <text evidence="20">The sequence shown here is derived from an EMBL/GenBank/DDBJ whole genome shotgun (WGS) entry which is preliminary data.</text>
</comment>
<dbReference type="Pfam" id="PF25601">
    <property type="entry name" value="AAA_lid_14"/>
    <property type="match status" value="1"/>
</dbReference>